<reference evidence="2" key="2">
    <citation type="submission" date="2020-09" db="EMBL/GenBank/DDBJ databases">
        <authorList>
            <person name="Sun Q."/>
            <person name="Ohkuma M."/>
        </authorList>
    </citation>
    <scope>NUCLEOTIDE SEQUENCE</scope>
    <source>
        <strain evidence="2">JCM 3086</strain>
    </source>
</reference>
<comment type="caution">
    <text evidence="2">The sequence shown here is derived from an EMBL/GenBank/DDBJ whole genome shotgun (WGS) entry which is preliminary data.</text>
</comment>
<dbReference type="EMBL" id="BMQA01000008">
    <property type="protein sequence ID" value="GGJ18175.1"/>
    <property type="molecule type" value="Genomic_DNA"/>
</dbReference>
<dbReference type="Proteomes" id="UP000657574">
    <property type="component" value="Unassembled WGS sequence"/>
</dbReference>
<dbReference type="AlphaFoldDB" id="A0A917KMS4"/>
<proteinExistence type="predicted"/>
<organism evidence="2 3">
    <name type="scientific">Streptomyces brasiliensis</name>
    <dbReference type="NCBI Taxonomy" id="1954"/>
    <lineage>
        <taxon>Bacteria</taxon>
        <taxon>Bacillati</taxon>
        <taxon>Actinomycetota</taxon>
        <taxon>Actinomycetes</taxon>
        <taxon>Kitasatosporales</taxon>
        <taxon>Streptomycetaceae</taxon>
        <taxon>Streptomyces</taxon>
    </lineage>
</organism>
<reference evidence="2" key="1">
    <citation type="journal article" date="2014" name="Int. J. Syst. Evol. Microbiol.">
        <title>Complete genome sequence of Corynebacterium casei LMG S-19264T (=DSM 44701T), isolated from a smear-ripened cheese.</title>
        <authorList>
            <consortium name="US DOE Joint Genome Institute (JGI-PGF)"/>
            <person name="Walter F."/>
            <person name="Albersmeier A."/>
            <person name="Kalinowski J."/>
            <person name="Ruckert C."/>
        </authorList>
    </citation>
    <scope>NUCLEOTIDE SEQUENCE</scope>
    <source>
        <strain evidence="2">JCM 3086</strain>
    </source>
</reference>
<evidence type="ECO:0000256" key="1">
    <source>
        <dbReference type="SAM" id="MobiDB-lite"/>
    </source>
</evidence>
<protein>
    <submittedName>
        <fullName evidence="2">Uncharacterized protein</fullName>
    </submittedName>
</protein>
<name>A0A917KMS4_9ACTN</name>
<gene>
    <name evidence="2" type="ORF">GCM10010121_031400</name>
</gene>
<feature type="compositionally biased region" description="Basic and acidic residues" evidence="1">
    <location>
        <begin position="171"/>
        <end position="180"/>
    </location>
</feature>
<sequence>MPSSADLAAWVGAVGTWAALGAAVYGARAAFHMIRVERDRDREQERRRQADQASSVAVWVGRPFGRNRSGGGNRSGLLVTSVAVSRESFFPDIYLVNSSRLPVYEVRVFVWVDFSDRPIRWQNRVILPPTQEPMIASAYVDAAPDAAPVMEHIVGVSIAFRDAEGTHWQRTRDGSLREVDTGDANQRTGVADGGGFVPPQDLEDVDLPRLQA</sequence>
<feature type="region of interest" description="Disordered" evidence="1">
    <location>
        <begin position="171"/>
        <end position="212"/>
    </location>
</feature>
<evidence type="ECO:0000313" key="3">
    <source>
        <dbReference type="Proteomes" id="UP000657574"/>
    </source>
</evidence>
<keyword evidence="3" id="KW-1185">Reference proteome</keyword>
<accession>A0A917KMS4</accession>
<evidence type="ECO:0000313" key="2">
    <source>
        <dbReference type="EMBL" id="GGJ18175.1"/>
    </source>
</evidence>